<gene>
    <name evidence="2" type="ORF">Gotri_012668</name>
</gene>
<dbReference type="EMBL" id="JABEZW010000004">
    <property type="protein sequence ID" value="MBA0763167.1"/>
    <property type="molecule type" value="Genomic_DNA"/>
</dbReference>
<protein>
    <submittedName>
        <fullName evidence="2">Uncharacterized protein</fullName>
    </submittedName>
</protein>
<keyword evidence="3" id="KW-1185">Reference proteome</keyword>
<proteinExistence type="predicted"/>
<dbReference type="PANTHER" id="PTHR33676">
    <property type="entry name" value="COLD REGULATED PROTEIN 27"/>
    <property type="match status" value="1"/>
</dbReference>
<feature type="compositionally biased region" description="Basic and acidic residues" evidence="1">
    <location>
        <begin position="49"/>
        <end position="60"/>
    </location>
</feature>
<feature type="region of interest" description="Disordered" evidence="1">
    <location>
        <begin position="49"/>
        <end position="89"/>
    </location>
</feature>
<dbReference type="GO" id="GO:0009409">
    <property type="term" value="P:response to cold"/>
    <property type="evidence" value="ECO:0007669"/>
    <property type="project" value="InterPro"/>
</dbReference>
<dbReference type="PANTHER" id="PTHR33676:SF15">
    <property type="entry name" value="OS02G0674233 PROTEIN"/>
    <property type="match status" value="1"/>
</dbReference>
<evidence type="ECO:0000256" key="1">
    <source>
        <dbReference type="SAM" id="MobiDB-lite"/>
    </source>
</evidence>
<dbReference type="AlphaFoldDB" id="A0A7J9DR18"/>
<feature type="non-terminal residue" evidence="2">
    <location>
        <position position="89"/>
    </location>
</feature>
<comment type="caution">
    <text evidence="2">The sequence shown here is derived from an EMBL/GenBank/DDBJ whole genome shotgun (WGS) entry which is preliminary data.</text>
</comment>
<dbReference type="GO" id="GO:0042752">
    <property type="term" value="P:regulation of circadian rhythm"/>
    <property type="evidence" value="ECO:0007669"/>
    <property type="project" value="InterPro"/>
</dbReference>
<reference evidence="2 3" key="1">
    <citation type="journal article" date="2019" name="Genome Biol. Evol.">
        <title>Insights into the evolution of the New World diploid cottons (Gossypium, subgenus Houzingenia) based on genome sequencing.</title>
        <authorList>
            <person name="Grover C.E."/>
            <person name="Arick M.A. 2nd"/>
            <person name="Thrash A."/>
            <person name="Conover J.L."/>
            <person name="Sanders W.S."/>
            <person name="Peterson D.G."/>
            <person name="Frelichowski J.E."/>
            <person name="Scheffler J.A."/>
            <person name="Scheffler B.E."/>
            <person name="Wendel J.F."/>
        </authorList>
    </citation>
    <scope>NUCLEOTIDE SEQUENCE [LARGE SCALE GENOMIC DNA]</scope>
    <source>
        <strain evidence="2">8</strain>
        <tissue evidence="2">Leaf</tissue>
    </source>
</reference>
<dbReference type="InterPro" id="IPR044678">
    <property type="entry name" value="COR27/28"/>
</dbReference>
<dbReference type="Proteomes" id="UP000593568">
    <property type="component" value="Unassembled WGS sequence"/>
</dbReference>
<name>A0A7J9DR18_9ROSI</name>
<evidence type="ECO:0000313" key="2">
    <source>
        <dbReference type="EMBL" id="MBA0763167.1"/>
    </source>
</evidence>
<sequence>MESHVPSNRNETWTEEKHVHFLNSMEAWFVRTMLQGNDRYNLRLDRHLPDSSDSTLDCKPRTKHSTSGGATVKELRTEKEIKMRKTSPV</sequence>
<feature type="compositionally biased region" description="Basic and acidic residues" evidence="1">
    <location>
        <begin position="73"/>
        <end position="83"/>
    </location>
</feature>
<accession>A0A7J9DR18</accession>
<organism evidence="2 3">
    <name type="scientific">Gossypium trilobum</name>
    <dbReference type="NCBI Taxonomy" id="34281"/>
    <lineage>
        <taxon>Eukaryota</taxon>
        <taxon>Viridiplantae</taxon>
        <taxon>Streptophyta</taxon>
        <taxon>Embryophyta</taxon>
        <taxon>Tracheophyta</taxon>
        <taxon>Spermatophyta</taxon>
        <taxon>Magnoliopsida</taxon>
        <taxon>eudicotyledons</taxon>
        <taxon>Gunneridae</taxon>
        <taxon>Pentapetalae</taxon>
        <taxon>rosids</taxon>
        <taxon>malvids</taxon>
        <taxon>Malvales</taxon>
        <taxon>Malvaceae</taxon>
        <taxon>Malvoideae</taxon>
        <taxon>Gossypium</taxon>
    </lineage>
</organism>
<evidence type="ECO:0000313" key="3">
    <source>
        <dbReference type="Proteomes" id="UP000593568"/>
    </source>
</evidence>